<protein>
    <submittedName>
        <fullName evidence="6">GFA family protein</fullName>
    </submittedName>
</protein>
<feature type="domain" description="CENP-V/GFA" evidence="5">
    <location>
        <begin position="5"/>
        <end position="115"/>
    </location>
</feature>
<keyword evidence="3" id="KW-0862">Zinc</keyword>
<dbReference type="PANTHER" id="PTHR33337">
    <property type="entry name" value="GFA DOMAIN-CONTAINING PROTEIN"/>
    <property type="match status" value="1"/>
</dbReference>
<proteinExistence type="inferred from homology"/>
<dbReference type="Proteomes" id="UP001431963">
    <property type="component" value="Unassembled WGS sequence"/>
</dbReference>
<evidence type="ECO:0000256" key="1">
    <source>
        <dbReference type="ARBA" id="ARBA00005495"/>
    </source>
</evidence>
<sequence length="146" mass="15653">MTAERQGGCLCGAVRYVAADLPDHMHACHCSMCRRITGAMSLSVVVPYAAMQIEGAEHISTYVSSPWAARSFCACCGAGLWYRLTQPDAATADYYLSVGTLDDPNGLPLTREIYVDGRPDGYALAGTHSRLTGAEFEASLQANPEE</sequence>
<comment type="caution">
    <text evidence="6">The sequence shown here is derived from an EMBL/GenBank/DDBJ whole genome shotgun (WGS) entry which is preliminary data.</text>
</comment>
<evidence type="ECO:0000256" key="4">
    <source>
        <dbReference type="ARBA" id="ARBA00023239"/>
    </source>
</evidence>
<dbReference type="PANTHER" id="PTHR33337:SF40">
    <property type="entry name" value="CENP-V_GFA DOMAIN-CONTAINING PROTEIN-RELATED"/>
    <property type="match status" value="1"/>
</dbReference>
<evidence type="ECO:0000259" key="5">
    <source>
        <dbReference type="PROSITE" id="PS51891"/>
    </source>
</evidence>
<dbReference type="PROSITE" id="PS51891">
    <property type="entry name" value="CENP_V_GFA"/>
    <property type="match status" value="1"/>
</dbReference>
<dbReference type="Gene3D" id="3.90.1590.10">
    <property type="entry name" value="glutathione-dependent formaldehyde- activating enzyme (gfa)"/>
    <property type="match status" value="1"/>
</dbReference>
<accession>A0ABU8BTS0</accession>
<reference evidence="6" key="1">
    <citation type="submission" date="2024-02" db="EMBL/GenBank/DDBJ databases">
        <title>Genome sequences of strain Gemmobacter sp. JM10B15.</title>
        <authorList>
            <person name="Zhang M."/>
        </authorList>
    </citation>
    <scope>NUCLEOTIDE SEQUENCE</scope>
    <source>
        <strain evidence="6">JM10B15</strain>
    </source>
</reference>
<name>A0ABU8BTS0_9RHOB</name>
<dbReference type="RefSeq" id="WP_335421746.1">
    <property type="nucleotide sequence ID" value="NZ_JBALHR010000004.1"/>
</dbReference>
<gene>
    <name evidence="6" type="ORF">V6590_08075</name>
</gene>
<keyword evidence="7" id="KW-1185">Reference proteome</keyword>
<dbReference type="EMBL" id="JBALHR010000004">
    <property type="protein sequence ID" value="MEH7828104.1"/>
    <property type="molecule type" value="Genomic_DNA"/>
</dbReference>
<organism evidence="6 7">
    <name type="scientific">Gemmobacter denitrificans</name>
    <dbReference type="NCBI Taxonomy" id="3123040"/>
    <lineage>
        <taxon>Bacteria</taxon>
        <taxon>Pseudomonadati</taxon>
        <taxon>Pseudomonadota</taxon>
        <taxon>Alphaproteobacteria</taxon>
        <taxon>Rhodobacterales</taxon>
        <taxon>Paracoccaceae</taxon>
        <taxon>Gemmobacter</taxon>
    </lineage>
</organism>
<dbReference type="InterPro" id="IPR011057">
    <property type="entry name" value="Mss4-like_sf"/>
</dbReference>
<dbReference type="SUPFAM" id="SSF51316">
    <property type="entry name" value="Mss4-like"/>
    <property type="match status" value="1"/>
</dbReference>
<evidence type="ECO:0000313" key="6">
    <source>
        <dbReference type="EMBL" id="MEH7828104.1"/>
    </source>
</evidence>
<keyword evidence="2" id="KW-0479">Metal-binding</keyword>
<keyword evidence="4" id="KW-0456">Lyase</keyword>
<evidence type="ECO:0000256" key="3">
    <source>
        <dbReference type="ARBA" id="ARBA00022833"/>
    </source>
</evidence>
<comment type="similarity">
    <text evidence="1">Belongs to the Gfa family.</text>
</comment>
<evidence type="ECO:0000313" key="7">
    <source>
        <dbReference type="Proteomes" id="UP001431963"/>
    </source>
</evidence>
<dbReference type="Pfam" id="PF04828">
    <property type="entry name" value="GFA"/>
    <property type="match status" value="1"/>
</dbReference>
<dbReference type="InterPro" id="IPR006913">
    <property type="entry name" value="CENP-V/GFA"/>
</dbReference>
<evidence type="ECO:0000256" key="2">
    <source>
        <dbReference type="ARBA" id="ARBA00022723"/>
    </source>
</evidence>